<dbReference type="Gene3D" id="1.10.287.950">
    <property type="entry name" value="Methyl-accepting chemotaxis protein"/>
    <property type="match status" value="1"/>
</dbReference>
<evidence type="ECO:0000256" key="3">
    <source>
        <dbReference type="SAM" id="Coils"/>
    </source>
</evidence>
<evidence type="ECO:0000259" key="5">
    <source>
        <dbReference type="Pfam" id="PF10145"/>
    </source>
</evidence>
<dbReference type="NCBIfam" id="TIGR01760">
    <property type="entry name" value="tape_meas_TP901"/>
    <property type="match status" value="1"/>
</dbReference>
<dbReference type="InterPro" id="IPR010090">
    <property type="entry name" value="Phage_tape_meas"/>
</dbReference>
<evidence type="ECO:0000256" key="1">
    <source>
        <dbReference type="ARBA" id="ARBA00022465"/>
    </source>
</evidence>
<feature type="transmembrane region" description="Helical" evidence="4">
    <location>
        <begin position="504"/>
        <end position="534"/>
    </location>
</feature>
<proteinExistence type="predicted"/>
<dbReference type="PANTHER" id="PTHR37813">
    <property type="entry name" value="FELS-2 PROPHAGE PROTEIN"/>
    <property type="match status" value="1"/>
</dbReference>
<name>A0A0K2CXX8_9CAUD</name>
<dbReference type="EMBL" id="KT361651">
    <property type="protein sequence ID" value="ALA12419.1"/>
    <property type="molecule type" value="Genomic_DNA"/>
</dbReference>
<evidence type="ECO:0000256" key="4">
    <source>
        <dbReference type="SAM" id="Phobius"/>
    </source>
</evidence>
<dbReference type="InterPro" id="IPR011989">
    <property type="entry name" value="ARM-like"/>
</dbReference>
<dbReference type="Proteomes" id="UP000204186">
    <property type="component" value="Segment"/>
</dbReference>
<dbReference type="Pfam" id="PF10145">
    <property type="entry name" value="PhageMin_Tail"/>
    <property type="match status" value="1"/>
</dbReference>
<dbReference type="GeneID" id="26613478"/>
<dbReference type="PANTHER" id="PTHR37813:SF1">
    <property type="entry name" value="FELS-2 PROPHAGE PROTEIN"/>
    <property type="match status" value="1"/>
</dbReference>
<evidence type="ECO:0000256" key="2">
    <source>
        <dbReference type="ARBA" id="ARBA00022612"/>
    </source>
</evidence>
<gene>
    <name evidence="6" type="ORF">HARRISON_14</name>
</gene>
<dbReference type="InterPro" id="IPR016024">
    <property type="entry name" value="ARM-type_fold"/>
</dbReference>
<evidence type="ECO:0000313" key="7">
    <source>
        <dbReference type="Proteomes" id="UP000204186"/>
    </source>
</evidence>
<feature type="transmembrane region" description="Helical" evidence="4">
    <location>
        <begin position="905"/>
        <end position="927"/>
    </location>
</feature>
<dbReference type="KEGG" id="vg:26613478"/>
<reference evidence="6 7" key="1">
    <citation type="journal article" date="2015" name="Genome Announc.">
        <title>Complete Genome Sequences of Nine Phages Capable of Infecting Paenibacillus larvae, the Causative Agent of American Foulbrood Disease in Honeybees.</title>
        <authorList>
            <person name="Tsourkas P.K."/>
            <person name="Yost D.G."/>
            <person name="Krohn A."/>
            <person name="LeBlanc L."/>
            <person name="Zhang A."/>
            <person name="Stamereilers C."/>
            <person name="Amy P.S."/>
        </authorList>
    </citation>
    <scope>NUCLEOTIDE SEQUENCE [LARGE SCALE GENOMIC DNA]</scope>
</reference>
<feature type="coiled-coil region" evidence="3">
    <location>
        <begin position="92"/>
        <end position="119"/>
    </location>
</feature>
<feature type="transmembrane region" description="Helical" evidence="4">
    <location>
        <begin position="473"/>
        <end position="492"/>
    </location>
</feature>
<keyword evidence="2" id="KW-1188">Viral release from host cell</keyword>
<keyword evidence="3" id="KW-0175">Coiled coil</keyword>
<organism evidence="6 7">
    <name type="scientific">Paenibacillus phage Harrison</name>
    <dbReference type="NCBI Taxonomy" id="1636257"/>
    <lineage>
        <taxon>Viruses</taxon>
        <taxon>Duplodnaviria</taxon>
        <taxon>Heunggongvirae</taxon>
        <taxon>Uroviricota</taxon>
        <taxon>Caudoviricetes</taxon>
        <taxon>Gochnauervirinae</taxon>
        <taxon>Harrisonvirus</taxon>
        <taxon>Harrisonvirus harrison</taxon>
    </lineage>
</organism>
<feature type="transmembrane region" description="Helical" evidence="4">
    <location>
        <begin position="554"/>
        <end position="580"/>
    </location>
</feature>
<feature type="transmembrane region" description="Helical" evidence="4">
    <location>
        <begin position="934"/>
        <end position="957"/>
    </location>
</feature>
<protein>
    <submittedName>
        <fullName evidence="6">Tail tape-measure protein</fullName>
    </submittedName>
</protein>
<keyword evidence="7" id="KW-1185">Reference proteome</keyword>
<keyword evidence="4" id="KW-1133">Transmembrane helix</keyword>
<keyword evidence="4" id="KW-0472">Membrane</keyword>
<dbReference type="Gene3D" id="1.25.10.10">
    <property type="entry name" value="Leucine-rich Repeat Variant"/>
    <property type="match status" value="1"/>
</dbReference>
<feature type="transmembrane region" description="Helical" evidence="4">
    <location>
        <begin position="873"/>
        <end position="899"/>
    </location>
</feature>
<feature type="transmembrane region" description="Helical" evidence="4">
    <location>
        <begin position="842"/>
        <end position="866"/>
    </location>
</feature>
<dbReference type="GO" id="GO:0098003">
    <property type="term" value="P:viral tail assembly"/>
    <property type="evidence" value="ECO:0007669"/>
    <property type="project" value="UniProtKB-KW"/>
</dbReference>
<feature type="transmembrane region" description="Helical" evidence="4">
    <location>
        <begin position="802"/>
        <end position="822"/>
    </location>
</feature>
<accession>A0A0K2CXX8</accession>
<dbReference type="RefSeq" id="YP_009193827.1">
    <property type="nucleotide sequence ID" value="NC_028746.1"/>
</dbReference>
<dbReference type="SUPFAM" id="SSF48371">
    <property type="entry name" value="ARM repeat"/>
    <property type="match status" value="1"/>
</dbReference>
<keyword evidence="4" id="KW-0812">Transmembrane</keyword>
<sequence>MGTVGNLNIKVNLDAVNFQKTIEQINREMKLVDASFKNASSSSKNFGNAQNQLRLKAEQLSNLLGLQKQKVSMLAQSYERARKAQGDNAKETQNYLTQLHNAEARLNKLQGALDATNKKIADSNGKWAQMREKMQSVGKRMEQLGGQLQSVGSNLSIVFGATFAGSALALKSVVTNAVEFESAFAGVRKTVDASDDEFKKIEKSLFDMSEQMPRSATQLAEIAEAGGQLGVKAKDISSFTKTIAMIADTTNIAQEQASMDFARIANIMELPIPKLENLASSVVWLGNNFATTETEILDFSMRIAGAGRVLDIPAEKIMALSAHFSSFGIRAEAGGTAFSTIMTKISNAAAKNGDELKLWAKIAGMSAAEFKKKFKEDAAGAFADVSNGLGRIKTEGGDLNAVLDDLGIKEALQIDLMKRTAGSGDLLKEALNGASEAFQENVAMQKEASTRYETTKSKLIMMKNTFQNLQTEIGAALLPFVSKLAEAFSALAKRFQGLSPSMKSFIAVALVVSSAILGILAALGAVMFFVGTALSGFGALTKALVSTEKGTKAAGLGLSAMFGPLGLISRALITLLPFIIKFVATNETLKNGFTRAWSAISNAVKPATEAIGNALSKLAPVFTGILTGIGNALGNVIPVIVDVVSSLSSGVANVFNGMSNAAGGAGNQLTGIFTTIGKVLTTALSAIGVAIQAVMPFFGALVQVGGSILEALSPVFDQFAQMFTELAPEFQKTGQVIGESFSSLGPVFAELGQAFAELFSTIGTLFASELPAILELATGLFKTFVETAVPAFAEIGKVIAELAATVLPIFLATFTAIFPIIIEVIQSVLPIAIELFQSVITVIAQIAQAVLPVLVQVIQTVFPIVLEVIQAAMAVIIPVIAAIVPVILNITQVVIPIILEVVQAVFPAIMEIIQMVIPIVIEILSGVASLIKNVVVPVIQTILQIVQAVFPAVMGIIKNVIGIITNIIKFFTSILKGDWSGAWEAIKGITGNLLGIIKGIISGAVGAVKGIWNGLKDTIVRLASDMWDGVCEIMGSLKDFIVKIWDDAVDFLKNIDLLQIGEDIIMGLIKGIGNMAKGVWDAVTGIGEGIVKGFKSFLGINSPSRVMAKLATSIPEGVSKGIRDSTNVAYKANDELGKKLYDTSKQWMTKRRDLALNKGVMHVQAKLVDPHSIASIVNSNARSIMPNNNISNIKNYNNTTSFQPNVVIQAQDYSQAERKQRRMLTEIALELGMR</sequence>
<keyword evidence="1" id="KW-1245">Viral tail assembly</keyword>
<feature type="domain" description="Phage tail tape measure protein" evidence="5">
    <location>
        <begin position="204"/>
        <end position="395"/>
    </location>
</feature>
<evidence type="ECO:0000313" key="6">
    <source>
        <dbReference type="EMBL" id="ALA12419.1"/>
    </source>
</evidence>